<accession>A0ACC3B4R5</accession>
<reference evidence="1 2" key="1">
    <citation type="journal article" date="2023" name="ACS Omega">
        <title>Identification of the Neoaspergillic Acid Biosynthesis Gene Cluster by Establishing an In Vitro CRISPR-Ribonucleoprotein Genetic System in Aspergillus melleus.</title>
        <authorList>
            <person name="Yuan B."/>
            <person name="Grau M.F."/>
            <person name="Murata R.M."/>
            <person name="Torok T."/>
            <person name="Venkateswaran K."/>
            <person name="Stajich J.E."/>
            <person name="Wang C.C.C."/>
        </authorList>
    </citation>
    <scope>NUCLEOTIDE SEQUENCE [LARGE SCALE GENOMIC DNA]</scope>
    <source>
        <strain evidence="1 2">IMV 1140</strain>
    </source>
</reference>
<comment type="caution">
    <text evidence="1">The sequence shown here is derived from an EMBL/GenBank/DDBJ whole genome shotgun (WGS) entry which is preliminary data.</text>
</comment>
<dbReference type="EMBL" id="JAOPJF010000024">
    <property type="protein sequence ID" value="KAK1145439.1"/>
    <property type="molecule type" value="Genomic_DNA"/>
</dbReference>
<protein>
    <submittedName>
        <fullName evidence="1">Uncharacterized protein</fullName>
    </submittedName>
</protein>
<organism evidence="1 2">
    <name type="scientific">Aspergillus melleus</name>
    <dbReference type="NCBI Taxonomy" id="138277"/>
    <lineage>
        <taxon>Eukaryota</taxon>
        <taxon>Fungi</taxon>
        <taxon>Dikarya</taxon>
        <taxon>Ascomycota</taxon>
        <taxon>Pezizomycotina</taxon>
        <taxon>Eurotiomycetes</taxon>
        <taxon>Eurotiomycetidae</taxon>
        <taxon>Eurotiales</taxon>
        <taxon>Aspergillaceae</taxon>
        <taxon>Aspergillus</taxon>
        <taxon>Aspergillus subgen. Circumdati</taxon>
    </lineage>
</organism>
<gene>
    <name evidence="1" type="ORF">N8T08_004314</name>
</gene>
<sequence>MEDDLQDLSDILRRLSYDCSHLERLSGGTANFVFRGTLHGDSVIVKHTKGYIASNREFKLPAERCLIEESILKSLGDFPPTATTTTTTDSTITVKTPRLLAFDRPSYTQVMEDLPKAVDLKTLLTNPQISSRIDRLWATSLGAALGQWLGSFHAWTAESAQTELVRTMEGNELMRDLKFSINYENLVGLVDKYPDLLGDSRGVFEEVRDQARSELGRKDGEGAAFGVIHGDFWSGNVLIPRDILDQQQQDPVTNIPLFVIDWELAQCGARALDLGQMIAELYFTKHFRDVDAGPWIIEGFARSYPHLTEAMAYRAAIHVGVHFICWGTMLTDWGTEEQVREVVALGRDLIVKGWRRERDWFEGGFWGCLLKG</sequence>
<dbReference type="Proteomes" id="UP001177260">
    <property type="component" value="Unassembled WGS sequence"/>
</dbReference>
<evidence type="ECO:0000313" key="1">
    <source>
        <dbReference type="EMBL" id="KAK1145439.1"/>
    </source>
</evidence>
<proteinExistence type="predicted"/>
<name>A0ACC3B4R5_9EURO</name>
<keyword evidence="2" id="KW-1185">Reference proteome</keyword>
<evidence type="ECO:0000313" key="2">
    <source>
        <dbReference type="Proteomes" id="UP001177260"/>
    </source>
</evidence>